<dbReference type="Proteomes" id="UP000033101">
    <property type="component" value="Chromosome"/>
</dbReference>
<gene>
    <name evidence="1" type="ORF">MSHOH_1436</name>
</gene>
<evidence type="ECO:0000313" key="1">
    <source>
        <dbReference type="EMBL" id="AKB77919.1"/>
    </source>
</evidence>
<accession>A0A0E3S8V1</accession>
<organism evidence="1 2">
    <name type="scientific">Methanosarcina horonobensis HB-1 = JCM 15518</name>
    <dbReference type="NCBI Taxonomy" id="1434110"/>
    <lineage>
        <taxon>Archaea</taxon>
        <taxon>Methanobacteriati</taxon>
        <taxon>Methanobacteriota</taxon>
        <taxon>Stenosarchaea group</taxon>
        <taxon>Methanomicrobia</taxon>
        <taxon>Methanosarcinales</taxon>
        <taxon>Methanosarcinaceae</taxon>
        <taxon>Methanosarcina</taxon>
    </lineage>
</organism>
<dbReference type="KEGG" id="mhor:MSHOH_1436"/>
<proteinExistence type="predicted"/>
<dbReference type="PATRIC" id="fig|1434110.4.peg.1788"/>
<dbReference type="STRING" id="1434110.MSHOH_1436"/>
<dbReference type="HOGENOM" id="CLU_3322945_0_0_2"/>
<dbReference type="GO" id="GO:0009007">
    <property type="term" value="F:site-specific DNA-methyltransferase (adenine-specific) activity"/>
    <property type="evidence" value="ECO:0007669"/>
    <property type="project" value="UniProtKB-EC"/>
</dbReference>
<keyword evidence="1" id="KW-0489">Methyltransferase</keyword>
<dbReference type="GO" id="GO:0032259">
    <property type="term" value="P:methylation"/>
    <property type="evidence" value="ECO:0007669"/>
    <property type="project" value="UniProtKB-KW"/>
</dbReference>
<dbReference type="AlphaFoldDB" id="A0A0E3S8V1"/>
<keyword evidence="1" id="KW-0808">Transferase</keyword>
<sequence length="38" mass="4505">MRLPPEKKSKIDALWDRLWSGGLSNPFQFIEQMSYFTS</sequence>
<reference evidence="1 2" key="1">
    <citation type="submission" date="2014-07" db="EMBL/GenBank/DDBJ databases">
        <title>Methanogenic archaea and the global carbon cycle.</title>
        <authorList>
            <person name="Henriksen J.R."/>
            <person name="Luke J."/>
            <person name="Reinhart S."/>
            <person name="Benedict M.N."/>
            <person name="Youngblut N.D."/>
            <person name="Metcalf M.E."/>
            <person name="Whitaker R.J."/>
            <person name="Metcalf W.W."/>
        </authorList>
    </citation>
    <scope>NUCLEOTIDE SEQUENCE [LARGE SCALE GENOMIC DNA]</scope>
    <source>
        <strain evidence="1 2">HB-1</strain>
    </source>
</reference>
<dbReference type="EC" id="2.1.1.72" evidence="1"/>
<protein>
    <submittedName>
        <fullName evidence="1">Type I restriction-modification system, DNA-methyltransferase subunit M</fullName>
        <ecNumber evidence="1">2.1.1.72</ecNumber>
    </submittedName>
</protein>
<keyword evidence="2" id="KW-1185">Reference proteome</keyword>
<evidence type="ECO:0000313" key="2">
    <source>
        <dbReference type="Proteomes" id="UP000033101"/>
    </source>
</evidence>
<name>A0A0E3S8V1_9EURY</name>
<dbReference type="EMBL" id="CP009516">
    <property type="protein sequence ID" value="AKB77919.1"/>
    <property type="molecule type" value="Genomic_DNA"/>
</dbReference>